<proteinExistence type="predicted"/>
<sequence length="313" mass="35272">MVAGDQRFVHTPFVPAGYWSPCAPLVWNPGKAPDIRFSSSHFRKQHPRHEKAMNRNSLAEAVYPWPCEGISRERADTPNSRPFQGIQVAPVTTALAILNNSVLCLTKFCGVDNCELETGSRNWDTNDSLNNDDSPDKRSGVVVKNKCECKGKTLSILSDESKFMPDGEFAGISKVEGRINPNIVKQLHMNIIGREEFNFLEPIGSEYGHLHGLRKMHKPNICLRPILSVRRSPTHNRAKLLDPVGTRLYKYSVNDSFDLVDHLCDINIKRKTMCSFDVNFLFTNIPLKTTIDILCDHTSLNSLEKITCSFKNS</sequence>
<reference evidence="4" key="1">
    <citation type="submission" date="2016-06" db="UniProtKB">
        <authorList>
            <consortium name="WormBaseParasite"/>
        </authorList>
    </citation>
    <scope>IDENTIFICATION</scope>
</reference>
<evidence type="ECO:0000313" key="4">
    <source>
        <dbReference type="WBParaSite" id="SCUD_0002160201-mRNA-1"/>
    </source>
</evidence>
<evidence type="ECO:0000313" key="2">
    <source>
        <dbReference type="EMBL" id="VDP75903.1"/>
    </source>
</evidence>
<gene>
    <name evidence="2" type="ORF">SCUD_LOCUS21599</name>
</gene>
<evidence type="ECO:0000256" key="1">
    <source>
        <dbReference type="SAM" id="MobiDB-lite"/>
    </source>
</evidence>
<reference evidence="2 3" key="2">
    <citation type="submission" date="2018-11" db="EMBL/GenBank/DDBJ databases">
        <authorList>
            <consortium name="Pathogen Informatics"/>
        </authorList>
    </citation>
    <scope>NUCLEOTIDE SEQUENCE [LARGE SCALE GENOMIC DNA]</scope>
    <source>
        <strain evidence="2">Dakar</strain>
        <strain evidence="3">Dakar, Senegal</strain>
    </source>
</reference>
<dbReference type="AlphaFoldDB" id="A0A183L2P5"/>
<dbReference type="STRING" id="6186.A0A183L2P5"/>
<feature type="region of interest" description="Disordered" evidence="1">
    <location>
        <begin position="120"/>
        <end position="139"/>
    </location>
</feature>
<dbReference type="Proteomes" id="UP000279833">
    <property type="component" value="Unassembled WGS sequence"/>
</dbReference>
<dbReference type="EMBL" id="UZAK01046886">
    <property type="protein sequence ID" value="VDP75903.1"/>
    <property type="molecule type" value="Genomic_DNA"/>
</dbReference>
<accession>A0A183L2P5</accession>
<evidence type="ECO:0000313" key="3">
    <source>
        <dbReference type="Proteomes" id="UP000279833"/>
    </source>
</evidence>
<protein>
    <submittedName>
        <fullName evidence="4">Reverse transcriptase domain-containing protein</fullName>
    </submittedName>
</protein>
<name>A0A183L2P5_9TREM</name>
<feature type="compositionally biased region" description="Polar residues" evidence="1">
    <location>
        <begin position="120"/>
        <end position="132"/>
    </location>
</feature>
<keyword evidence="3" id="KW-1185">Reference proteome</keyword>
<organism evidence="4">
    <name type="scientific">Schistosoma curassoni</name>
    <dbReference type="NCBI Taxonomy" id="6186"/>
    <lineage>
        <taxon>Eukaryota</taxon>
        <taxon>Metazoa</taxon>
        <taxon>Spiralia</taxon>
        <taxon>Lophotrochozoa</taxon>
        <taxon>Platyhelminthes</taxon>
        <taxon>Trematoda</taxon>
        <taxon>Digenea</taxon>
        <taxon>Strigeidida</taxon>
        <taxon>Schistosomatoidea</taxon>
        <taxon>Schistosomatidae</taxon>
        <taxon>Schistosoma</taxon>
    </lineage>
</organism>
<dbReference type="WBParaSite" id="SCUD_0002160201-mRNA-1">
    <property type="protein sequence ID" value="SCUD_0002160201-mRNA-1"/>
    <property type="gene ID" value="SCUD_0002160201"/>
</dbReference>